<feature type="domain" description="Multidrug resistance protein MdtA-like C-terminal permuted SH3" evidence="2">
    <location>
        <begin position="331"/>
        <end position="379"/>
    </location>
</feature>
<dbReference type="Gene3D" id="2.40.50.100">
    <property type="match status" value="1"/>
</dbReference>
<proteinExistence type="inferred from homology"/>
<protein>
    <submittedName>
        <fullName evidence="3">Efflux transporter periplasmic adaptor subunit</fullName>
    </submittedName>
</protein>
<dbReference type="GO" id="GO:0015562">
    <property type="term" value="F:efflux transmembrane transporter activity"/>
    <property type="evidence" value="ECO:0007669"/>
    <property type="project" value="TreeGrafter"/>
</dbReference>
<dbReference type="PANTHER" id="PTHR30469">
    <property type="entry name" value="MULTIDRUG RESISTANCE PROTEIN MDTA"/>
    <property type="match status" value="1"/>
</dbReference>
<dbReference type="EMBL" id="NVWI01000007">
    <property type="protein sequence ID" value="PCJ40932.1"/>
    <property type="molecule type" value="Genomic_DNA"/>
</dbReference>
<dbReference type="SUPFAM" id="SSF111369">
    <property type="entry name" value="HlyD-like secretion proteins"/>
    <property type="match status" value="1"/>
</dbReference>
<gene>
    <name evidence="3" type="ORF">COA71_10050</name>
</gene>
<dbReference type="Gene3D" id="2.40.30.170">
    <property type="match status" value="1"/>
</dbReference>
<dbReference type="InterPro" id="IPR006143">
    <property type="entry name" value="RND_pump_MFP"/>
</dbReference>
<dbReference type="Pfam" id="PF25967">
    <property type="entry name" value="RND-MFP_C"/>
    <property type="match status" value="1"/>
</dbReference>
<dbReference type="AlphaFoldDB" id="A0A2A5CAW9"/>
<evidence type="ECO:0000256" key="1">
    <source>
        <dbReference type="ARBA" id="ARBA00009477"/>
    </source>
</evidence>
<dbReference type="InterPro" id="IPR058627">
    <property type="entry name" value="MdtA-like_C"/>
</dbReference>
<dbReference type="GO" id="GO:1990281">
    <property type="term" value="C:efflux pump complex"/>
    <property type="evidence" value="ECO:0007669"/>
    <property type="project" value="TreeGrafter"/>
</dbReference>
<sequence length="402" mass="44794">MLFKILLPIVILIGSIGATIALVANREQPAQEVLIEASLLVEVIQPQRQDAYITVSSQGTVEPRTRTNIVSEVTGRVIEVSPAFLVGGFFRTGDILVKLDDQNYRAAVSRDAASVATAYSLLEQERGQADVAQREWDRMSEQQQNQIRARNLYLRQPQLEEAEARLVSAEADLEKSQADLAKTIIVAPYDGLVSAKSTDIGQFVSTGSAIAEVFAVDYAEVRLPIPENKIQYLNLPSSIQEFSASDEYYNSGPEVELISDIGDRRFHWTGHLTRTEGVLDTRTRVLFSVVQVSDPYNLYSTEHEEPLRIGTYINAEIQGRLLEDVIILPRHTLQANDLVWVADQENRLRSRIVDVITSNGDEVYIRGGLEPGDKVVLTRMENPLNSTLVQTQIQPPLINPVN</sequence>
<dbReference type="Proteomes" id="UP000228987">
    <property type="component" value="Unassembled WGS sequence"/>
</dbReference>
<evidence type="ECO:0000313" key="3">
    <source>
        <dbReference type="EMBL" id="PCJ40932.1"/>
    </source>
</evidence>
<evidence type="ECO:0000259" key="2">
    <source>
        <dbReference type="Pfam" id="PF25967"/>
    </source>
</evidence>
<name>A0A2A5CAW9_9GAMM</name>
<organism evidence="3 4">
    <name type="scientific">SAR86 cluster bacterium</name>
    <dbReference type="NCBI Taxonomy" id="2030880"/>
    <lineage>
        <taxon>Bacteria</taxon>
        <taxon>Pseudomonadati</taxon>
        <taxon>Pseudomonadota</taxon>
        <taxon>Gammaproteobacteria</taxon>
        <taxon>SAR86 cluster</taxon>
    </lineage>
</organism>
<comment type="caution">
    <text evidence="3">The sequence shown here is derived from an EMBL/GenBank/DDBJ whole genome shotgun (WGS) entry which is preliminary data.</text>
</comment>
<accession>A0A2A5CAW9</accession>
<dbReference type="PANTHER" id="PTHR30469:SF12">
    <property type="entry name" value="MULTIDRUG RESISTANCE PROTEIN MDTA"/>
    <property type="match status" value="1"/>
</dbReference>
<reference evidence="4" key="1">
    <citation type="submission" date="2017-08" db="EMBL/GenBank/DDBJ databases">
        <title>A dynamic microbial community with high functional redundancy inhabits the cold, oxic subseafloor aquifer.</title>
        <authorList>
            <person name="Tully B.J."/>
            <person name="Wheat C.G."/>
            <person name="Glazer B.T."/>
            <person name="Huber J.A."/>
        </authorList>
    </citation>
    <scope>NUCLEOTIDE SEQUENCE [LARGE SCALE GENOMIC DNA]</scope>
</reference>
<dbReference type="NCBIfam" id="TIGR01730">
    <property type="entry name" value="RND_mfp"/>
    <property type="match status" value="1"/>
</dbReference>
<dbReference type="Gene3D" id="2.40.420.20">
    <property type="match status" value="1"/>
</dbReference>
<dbReference type="Gene3D" id="1.10.287.470">
    <property type="entry name" value="Helix hairpin bin"/>
    <property type="match status" value="1"/>
</dbReference>
<evidence type="ECO:0000313" key="4">
    <source>
        <dbReference type="Proteomes" id="UP000228987"/>
    </source>
</evidence>
<comment type="similarity">
    <text evidence="1">Belongs to the membrane fusion protein (MFP) (TC 8.A.1) family.</text>
</comment>